<feature type="short sequence motif" description="DGA/G" evidence="4">
    <location>
        <begin position="175"/>
        <end position="177"/>
    </location>
</feature>
<feature type="domain" description="PNPLA" evidence="5">
    <location>
        <begin position="11"/>
        <end position="188"/>
    </location>
</feature>
<keyword evidence="1 4" id="KW-0378">Hydrolase</keyword>
<dbReference type="EMBL" id="CYXN01000015">
    <property type="protein sequence ID" value="CUN08544.1"/>
    <property type="molecule type" value="Genomic_DNA"/>
</dbReference>
<dbReference type="InterPro" id="IPR050301">
    <property type="entry name" value="NTE"/>
</dbReference>
<evidence type="ECO:0000256" key="3">
    <source>
        <dbReference type="ARBA" id="ARBA00023098"/>
    </source>
</evidence>
<dbReference type="GO" id="GO:0016787">
    <property type="term" value="F:hydrolase activity"/>
    <property type="evidence" value="ECO:0007669"/>
    <property type="project" value="UniProtKB-UniRule"/>
</dbReference>
<dbReference type="SUPFAM" id="SSF52151">
    <property type="entry name" value="FabD/lysophospholipase-like"/>
    <property type="match status" value="1"/>
</dbReference>
<feature type="short sequence motif" description="GXGXXG" evidence="4">
    <location>
        <begin position="15"/>
        <end position="20"/>
    </location>
</feature>
<evidence type="ECO:0000256" key="2">
    <source>
        <dbReference type="ARBA" id="ARBA00022963"/>
    </source>
</evidence>
<protein>
    <submittedName>
        <fullName evidence="6">Patatin-like phospholipase</fullName>
    </submittedName>
</protein>
<dbReference type="CDD" id="cd07209">
    <property type="entry name" value="Pat_hypo_Ecoli_Z1214_like"/>
    <property type="match status" value="1"/>
</dbReference>
<proteinExistence type="predicted"/>
<organism evidence="6 7">
    <name type="scientific">Faecalibacterium prausnitzii</name>
    <dbReference type="NCBI Taxonomy" id="853"/>
    <lineage>
        <taxon>Bacteria</taxon>
        <taxon>Bacillati</taxon>
        <taxon>Bacillota</taxon>
        <taxon>Clostridia</taxon>
        <taxon>Eubacteriales</taxon>
        <taxon>Oscillospiraceae</taxon>
        <taxon>Faecalibacterium</taxon>
    </lineage>
</organism>
<dbReference type="PANTHER" id="PTHR14226">
    <property type="entry name" value="NEUROPATHY TARGET ESTERASE/SWISS CHEESE D.MELANOGASTER"/>
    <property type="match status" value="1"/>
</dbReference>
<evidence type="ECO:0000256" key="1">
    <source>
        <dbReference type="ARBA" id="ARBA00022801"/>
    </source>
</evidence>
<dbReference type="PROSITE" id="PS51635">
    <property type="entry name" value="PNPLA"/>
    <property type="match status" value="1"/>
</dbReference>
<feature type="active site" description="Nucleophile" evidence="4">
    <location>
        <position position="44"/>
    </location>
</feature>
<evidence type="ECO:0000313" key="6">
    <source>
        <dbReference type="EMBL" id="CUN08544.1"/>
    </source>
</evidence>
<gene>
    <name evidence="6" type="ORF">ERS852582_01851</name>
</gene>
<dbReference type="AlphaFoldDB" id="A0A173U135"/>
<evidence type="ECO:0000313" key="7">
    <source>
        <dbReference type="Proteomes" id="UP000095649"/>
    </source>
</evidence>
<keyword evidence="2 4" id="KW-0442">Lipid degradation</keyword>
<keyword evidence="3 4" id="KW-0443">Lipid metabolism</keyword>
<dbReference type="InterPro" id="IPR002641">
    <property type="entry name" value="PNPLA_dom"/>
</dbReference>
<sequence length="393" mass="43004">MERREPTQKALVLAGGGARGSYQVGVWRALMELDWHPQIITGTSVGGLNGAMFVLDLYETARDMWLTIRSRDVMELPEENADFSALHQFLRRVVKEGGMDVTPLEEIVERVLDEDALRAAPIRFGIVTVEQRGLRPRELTLEDIPAGQVRDYLMASAACFPALRARQIDGVKFLDGGYSDNMPTGLAKTMGAEELVCVDLEGVGITRPNLTGLPTTMIRSYWELGDILHFDPDTAKRNMELGYYDTLRAFGRIRGCAYAVDSGADSSADAEAFRTAFDAVQKEVREKYPVTLTADAALLLARMKDAQLAPLEAAAEDAGVDPTHFYTTRTLAQAFLAACDKDRMESFAPLFTGSSTAGQAALAALLPNTFLQALVWRTLTASALPEVTEDEGL</sequence>
<evidence type="ECO:0000259" key="5">
    <source>
        <dbReference type="PROSITE" id="PS51635"/>
    </source>
</evidence>
<dbReference type="RefSeq" id="WP_055186284.1">
    <property type="nucleotide sequence ID" value="NZ_CYXN01000015.1"/>
</dbReference>
<dbReference type="Proteomes" id="UP000095649">
    <property type="component" value="Unassembled WGS sequence"/>
</dbReference>
<dbReference type="GO" id="GO:0016042">
    <property type="term" value="P:lipid catabolic process"/>
    <property type="evidence" value="ECO:0007669"/>
    <property type="project" value="UniProtKB-UniRule"/>
</dbReference>
<dbReference type="Gene3D" id="3.40.1090.10">
    <property type="entry name" value="Cytosolic phospholipase A2 catalytic domain"/>
    <property type="match status" value="1"/>
</dbReference>
<reference evidence="6 7" key="1">
    <citation type="submission" date="2015-09" db="EMBL/GenBank/DDBJ databases">
        <authorList>
            <consortium name="Pathogen Informatics"/>
        </authorList>
    </citation>
    <scope>NUCLEOTIDE SEQUENCE [LARGE SCALE GENOMIC DNA]</scope>
    <source>
        <strain evidence="6 7">2789STDY5834970</strain>
    </source>
</reference>
<dbReference type="Pfam" id="PF01734">
    <property type="entry name" value="Patatin"/>
    <property type="match status" value="1"/>
</dbReference>
<dbReference type="PANTHER" id="PTHR14226:SF57">
    <property type="entry name" value="BLR7027 PROTEIN"/>
    <property type="match status" value="1"/>
</dbReference>
<feature type="active site" description="Proton acceptor" evidence="4">
    <location>
        <position position="175"/>
    </location>
</feature>
<evidence type="ECO:0000256" key="4">
    <source>
        <dbReference type="PROSITE-ProRule" id="PRU01161"/>
    </source>
</evidence>
<name>A0A173U135_9FIRM</name>
<feature type="short sequence motif" description="GXSXG" evidence="4">
    <location>
        <begin position="42"/>
        <end position="46"/>
    </location>
</feature>
<dbReference type="InterPro" id="IPR016035">
    <property type="entry name" value="Acyl_Trfase/lysoPLipase"/>
</dbReference>
<accession>A0A173U135</accession>
<dbReference type="OrthoDB" id="9770965at2"/>